<keyword evidence="2 7" id="KW-0575">Peroxidase</keyword>
<organism evidence="7 8">
    <name type="scientific">Oxalicibacterium faecigallinarum</name>
    <dbReference type="NCBI Taxonomy" id="573741"/>
    <lineage>
        <taxon>Bacteria</taxon>
        <taxon>Pseudomonadati</taxon>
        <taxon>Pseudomonadota</taxon>
        <taxon>Betaproteobacteria</taxon>
        <taxon>Burkholderiales</taxon>
        <taxon>Oxalobacteraceae</taxon>
        <taxon>Oxalicibacterium</taxon>
    </lineage>
</organism>
<dbReference type="GO" id="GO:0046872">
    <property type="term" value="F:metal ion binding"/>
    <property type="evidence" value="ECO:0007669"/>
    <property type="project" value="UniProtKB-KW"/>
</dbReference>
<dbReference type="AlphaFoldDB" id="A0A8J3F5T4"/>
<dbReference type="SUPFAM" id="SSF54909">
    <property type="entry name" value="Dimeric alpha+beta barrel"/>
    <property type="match status" value="1"/>
</dbReference>
<evidence type="ECO:0000256" key="3">
    <source>
        <dbReference type="ARBA" id="ARBA00022723"/>
    </source>
</evidence>
<keyword evidence="3" id="KW-0479">Metal-binding</keyword>
<name>A0A8J3F5T4_9BURK</name>
<evidence type="ECO:0000256" key="1">
    <source>
        <dbReference type="ARBA" id="ARBA00001970"/>
    </source>
</evidence>
<keyword evidence="8" id="KW-1185">Reference proteome</keyword>
<comment type="cofactor">
    <cofactor evidence="1">
        <name>heme b</name>
        <dbReference type="ChEBI" id="CHEBI:60344"/>
    </cofactor>
</comment>
<dbReference type="InterPro" id="IPR049509">
    <property type="entry name" value="DyP_N"/>
</dbReference>
<sequence>MTESRNTVKKQLDLMDIQGNVLRAYGRYNFPLARYVFINIHDGARGREFLKQVTKRVTTAVSWGEGPDPIQKPLHTLNVAFTYQGLKALELPRASLIGFPMEFVMGMRPRADILGDDNRSAPEYWDPIWRDSRHRDRHKDVHAWLAINAQTPAALHDGYEQLLKLVHDTAGGVQVLTGHRGDDGKENLAYQDVHVLFEDGKPTSKEHFGYTDGIGDPVFEGMPSKPERVVGRGKQMKDGTWAPLETGEFILGHRDEAQEYPIAPAPQLLSRNGTFMVYRKLHENVGSFNKLLEEEGDKYPGGKELLAAKFVGRWRDNGAPLVSAPDATSKAAWDARFSTAAPLDKDKMLSGFTFDNDMQGGKCPFSAHIRRINPRASLEFTKGAFDTPGALSNRRRVLRRGLPYGQVKDPTRDDGNHGIIIMMLNASISRQFEFVQQQWINYGNDFHASNEKDVILGNHGDDDAPSRAVIQVEPDSDDAPYILKKIPRLVETRGGDYFFVPSMTALRMMAQGIVDPT</sequence>
<dbReference type="PROSITE" id="PS51404">
    <property type="entry name" value="DYP_PEROXIDASE"/>
    <property type="match status" value="1"/>
</dbReference>
<comment type="caution">
    <text evidence="7">The sequence shown here is derived from an EMBL/GenBank/DDBJ whole genome shotgun (WGS) entry which is preliminary data.</text>
</comment>
<protein>
    <submittedName>
        <fullName evidence="7">Peroxidase</fullName>
    </submittedName>
</protein>
<dbReference type="GO" id="GO:0004601">
    <property type="term" value="F:peroxidase activity"/>
    <property type="evidence" value="ECO:0007669"/>
    <property type="project" value="UniProtKB-KW"/>
</dbReference>
<dbReference type="PANTHER" id="PTHR30521">
    <property type="entry name" value="DEFERROCHELATASE/PEROXIDASE"/>
    <property type="match status" value="1"/>
</dbReference>
<keyword evidence="5" id="KW-0408">Iron</keyword>
<dbReference type="Pfam" id="PF21105">
    <property type="entry name" value="DyP_N"/>
    <property type="match status" value="1"/>
</dbReference>
<dbReference type="InterPro" id="IPR011008">
    <property type="entry name" value="Dimeric_a/b-barrel"/>
</dbReference>
<evidence type="ECO:0000256" key="2">
    <source>
        <dbReference type="ARBA" id="ARBA00022559"/>
    </source>
</evidence>
<dbReference type="GO" id="GO:0020037">
    <property type="term" value="F:heme binding"/>
    <property type="evidence" value="ECO:0007669"/>
    <property type="project" value="InterPro"/>
</dbReference>
<dbReference type="Proteomes" id="UP000642180">
    <property type="component" value="Unassembled WGS sequence"/>
</dbReference>
<accession>A0A8J3F5T4</accession>
<dbReference type="GO" id="GO:0005829">
    <property type="term" value="C:cytosol"/>
    <property type="evidence" value="ECO:0007669"/>
    <property type="project" value="TreeGrafter"/>
</dbReference>
<evidence type="ECO:0000313" key="7">
    <source>
        <dbReference type="EMBL" id="GGI18231.1"/>
    </source>
</evidence>
<evidence type="ECO:0000313" key="8">
    <source>
        <dbReference type="Proteomes" id="UP000642180"/>
    </source>
</evidence>
<gene>
    <name evidence="7" type="ORF">GCM10008066_12970</name>
</gene>
<evidence type="ECO:0000259" key="6">
    <source>
        <dbReference type="Pfam" id="PF21105"/>
    </source>
</evidence>
<proteinExistence type="predicted"/>
<keyword evidence="4" id="KW-0560">Oxidoreductase</keyword>
<dbReference type="EMBL" id="BMDI01000001">
    <property type="protein sequence ID" value="GGI18231.1"/>
    <property type="molecule type" value="Genomic_DNA"/>
</dbReference>
<evidence type="ECO:0000256" key="5">
    <source>
        <dbReference type="ARBA" id="ARBA00023004"/>
    </source>
</evidence>
<dbReference type="InterPro" id="IPR006314">
    <property type="entry name" value="Dyp_peroxidase"/>
</dbReference>
<dbReference type="PANTHER" id="PTHR30521:SF5">
    <property type="entry name" value="BLR4509 PROTEIN"/>
    <property type="match status" value="1"/>
</dbReference>
<evidence type="ECO:0000256" key="4">
    <source>
        <dbReference type="ARBA" id="ARBA00023002"/>
    </source>
</evidence>
<reference evidence="8" key="1">
    <citation type="journal article" date="2019" name="Int. J. Syst. Evol. Microbiol.">
        <title>The Global Catalogue of Microorganisms (GCM) 10K type strain sequencing project: providing services to taxonomists for standard genome sequencing and annotation.</title>
        <authorList>
            <consortium name="The Broad Institute Genomics Platform"/>
            <consortium name="The Broad Institute Genome Sequencing Center for Infectious Disease"/>
            <person name="Wu L."/>
            <person name="Ma J."/>
        </authorList>
    </citation>
    <scope>NUCLEOTIDE SEQUENCE [LARGE SCALE GENOMIC DNA]</scope>
    <source>
        <strain evidence="8">CCM 2767</strain>
    </source>
</reference>
<feature type="domain" description="DyP dimeric alpha+beta barrel" evidence="6">
    <location>
        <begin position="16"/>
        <end position="178"/>
    </location>
</feature>